<proteinExistence type="predicted"/>
<name>A0A9P1M265_9DINO</name>
<dbReference type="EMBL" id="CAMXCT010006696">
    <property type="protein sequence ID" value="CAI4018472.1"/>
    <property type="molecule type" value="Genomic_DNA"/>
</dbReference>
<dbReference type="Proteomes" id="UP001152797">
    <property type="component" value="Unassembled WGS sequence"/>
</dbReference>
<evidence type="ECO:0000313" key="2">
    <source>
        <dbReference type="EMBL" id="CAI4018472.1"/>
    </source>
</evidence>
<keyword evidence="4" id="KW-1185">Reference proteome</keyword>
<sequence>MATVGGRSLLTGQSRPSRQLSCERAQQDVRPVPRYQTICFEENRTMKSRIEKKLWLFKIPIVEWI</sequence>
<organism evidence="2">
    <name type="scientific">Cladocopium goreaui</name>
    <dbReference type="NCBI Taxonomy" id="2562237"/>
    <lineage>
        <taxon>Eukaryota</taxon>
        <taxon>Sar</taxon>
        <taxon>Alveolata</taxon>
        <taxon>Dinophyceae</taxon>
        <taxon>Suessiales</taxon>
        <taxon>Symbiodiniaceae</taxon>
        <taxon>Cladocopium</taxon>
    </lineage>
</organism>
<dbReference type="EMBL" id="CAMXCT020006696">
    <property type="protein sequence ID" value="CAL1171847.1"/>
    <property type="molecule type" value="Genomic_DNA"/>
</dbReference>
<evidence type="ECO:0000256" key="1">
    <source>
        <dbReference type="SAM" id="MobiDB-lite"/>
    </source>
</evidence>
<accession>A0A9P1M265</accession>
<protein>
    <submittedName>
        <fullName evidence="2">Uncharacterized protein</fullName>
    </submittedName>
</protein>
<gene>
    <name evidence="2" type="ORF">C1SCF055_LOCUS43035</name>
</gene>
<reference evidence="2" key="1">
    <citation type="submission" date="2022-10" db="EMBL/GenBank/DDBJ databases">
        <authorList>
            <person name="Chen Y."/>
            <person name="Dougan E. K."/>
            <person name="Chan C."/>
            <person name="Rhodes N."/>
            <person name="Thang M."/>
        </authorList>
    </citation>
    <scope>NUCLEOTIDE SEQUENCE</scope>
</reference>
<dbReference type="AlphaFoldDB" id="A0A9P1M265"/>
<comment type="caution">
    <text evidence="2">The sequence shown here is derived from an EMBL/GenBank/DDBJ whole genome shotgun (WGS) entry which is preliminary data.</text>
</comment>
<evidence type="ECO:0000313" key="3">
    <source>
        <dbReference type="EMBL" id="CAL4805784.1"/>
    </source>
</evidence>
<evidence type="ECO:0000313" key="4">
    <source>
        <dbReference type="Proteomes" id="UP001152797"/>
    </source>
</evidence>
<reference evidence="3 4" key="2">
    <citation type="submission" date="2024-05" db="EMBL/GenBank/DDBJ databases">
        <authorList>
            <person name="Chen Y."/>
            <person name="Shah S."/>
            <person name="Dougan E. K."/>
            <person name="Thang M."/>
            <person name="Chan C."/>
        </authorList>
    </citation>
    <scope>NUCLEOTIDE SEQUENCE [LARGE SCALE GENOMIC DNA]</scope>
</reference>
<feature type="region of interest" description="Disordered" evidence="1">
    <location>
        <begin position="1"/>
        <end position="25"/>
    </location>
</feature>
<dbReference type="EMBL" id="CAMXCT030006696">
    <property type="protein sequence ID" value="CAL4805784.1"/>
    <property type="molecule type" value="Genomic_DNA"/>
</dbReference>
<feature type="compositionally biased region" description="Polar residues" evidence="1">
    <location>
        <begin position="10"/>
        <end position="20"/>
    </location>
</feature>